<keyword evidence="3" id="KW-1185">Reference proteome</keyword>
<evidence type="ECO:0000313" key="3">
    <source>
        <dbReference type="Proteomes" id="UP001301958"/>
    </source>
</evidence>
<dbReference type="EMBL" id="MU865330">
    <property type="protein sequence ID" value="KAK4227471.1"/>
    <property type="molecule type" value="Genomic_DNA"/>
</dbReference>
<name>A0AAN7BQ91_9PEZI</name>
<evidence type="ECO:0000259" key="1">
    <source>
        <dbReference type="Pfam" id="PF23155"/>
    </source>
</evidence>
<dbReference type="PANTHER" id="PTHR38117:SF1">
    <property type="entry name" value="DUF3074 DOMAIN-CONTAINING PROTEIN"/>
    <property type="match status" value="1"/>
</dbReference>
<evidence type="ECO:0000313" key="2">
    <source>
        <dbReference type="EMBL" id="KAK4227471.1"/>
    </source>
</evidence>
<reference evidence="2" key="1">
    <citation type="journal article" date="2023" name="Mol. Phylogenet. Evol.">
        <title>Genome-scale phylogeny and comparative genomics of the fungal order Sordariales.</title>
        <authorList>
            <person name="Hensen N."/>
            <person name="Bonometti L."/>
            <person name="Westerberg I."/>
            <person name="Brannstrom I.O."/>
            <person name="Guillou S."/>
            <person name="Cros-Aarteil S."/>
            <person name="Calhoun S."/>
            <person name="Haridas S."/>
            <person name="Kuo A."/>
            <person name="Mondo S."/>
            <person name="Pangilinan J."/>
            <person name="Riley R."/>
            <person name="LaButti K."/>
            <person name="Andreopoulos B."/>
            <person name="Lipzen A."/>
            <person name="Chen C."/>
            <person name="Yan M."/>
            <person name="Daum C."/>
            <person name="Ng V."/>
            <person name="Clum A."/>
            <person name="Steindorff A."/>
            <person name="Ohm R.A."/>
            <person name="Martin F."/>
            <person name="Silar P."/>
            <person name="Natvig D.O."/>
            <person name="Lalanne C."/>
            <person name="Gautier V."/>
            <person name="Ament-Velasquez S.L."/>
            <person name="Kruys A."/>
            <person name="Hutchinson M.I."/>
            <person name="Powell A.J."/>
            <person name="Barry K."/>
            <person name="Miller A.N."/>
            <person name="Grigoriev I.V."/>
            <person name="Debuchy R."/>
            <person name="Gladieux P."/>
            <person name="Hiltunen Thoren M."/>
            <person name="Johannesson H."/>
        </authorList>
    </citation>
    <scope>NUCLEOTIDE SEQUENCE</scope>
    <source>
        <strain evidence="2">CBS 990.96</strain>
    </source>
</reference>
<feature type="domain" description="DUF7053" evidence="1">
    <location>
        <begin position="10"/>
        <end position="172"/>
    </location>
</feature>
<protein>
    <recommendedName>
        <fullName evidence="1">DUF7053 domain-containing protein</fullName>
    </recommendedName>
</protein>
<comment type="caution">
    <text evidence="2">The sequence shown here is derived from an EMBL/GenBank/DDBJ whole genome shotgun (WGS) entry which is preliminary data.</text>
</comment>
<organism evidence="2 3">
    <name type="scientific">Podospora fimiseda</name>
    <dbReference type="NCBI Taxonomy" id="252190"/>
    <lineage>
        <taxon>Eukaryota</taxon>
        <taxon>Fungi</taxon>
        <taxon>Dikarya</taxon>
        <taxon>Ascomycota</taxon>
        <taxon>Pezizomycotina</taxon>
        <taxon>Sordariomycetes</taxon>
        <taxon>Sordariomycetidae</taxon>
        <taxon>Sordariales</taxon>
        <taxon>Podosporaceae</taxon>
        <taxon>Podospora</taxon>
    </lineage>
</organism>
<dbReference type="Proteomes" id="UP001301958">
    <property type="component" value="Unassembled WGS sequence"/>
</dbReference>
<gene>
    <name evidence="2" type="ORF">QBC38DRAFT_188959</name>
</gene>
<reference evidence="2" key="2">
    <citation type="submission" date="2023-05" db="EMBL/GenBank/DDBJ databases">
        <authorList>
            <consortium name="Lawrence Berkeley National Laboratory"/>
            <person name="Steindorff A."/>
            <person name="Hensen N."/>
            <person name="Bonometti L."/>
            <person name="Westerberg I."/>
            <person name="Brannstrom I.O."/>
            <person name="Guillou S."/>
            <person name="Cros-Aarteil S."/>
            <person name="Calhoun S."/>
            <person name="Haridas S."/>
            <person name="Kuo A."/>
            <person name="Mondo S."/>
            <person name="Pangilinan J."/>
            <person name="Riley R."/>
            <person name="Labutti K."/>
            <person name="Andreopoulos B."/>
            <person name="Lipzen A."/>
            <person name="Chen C."/>
            <person name="Yanf M."/>
            <person name="Daum C."/>
            <person name="Ng V."/>
            <person name="Clum A."/>
            <person name="Ohm R."/>
            <person name="Martin F."/>
            <person name="Silar P."/>
            <person name="Natvig D."/>
            <person name="Lalanne C."/>
            <person name="Gautier V."/>
            <person name="Ament-Velasquez S.L."/>
            <person name="Kruys A."/>
            <person name="Hutchinson M.I."/>
            <person name="Powell A.J."/>
            <person name="Barry K."/>
            <person name="Miller A.N."/>
            <person name="Grigoriev I.V."/>
            <person name="Debuchy R."/>
            <person name="Gladieux P."/>
            <person name="Thoren M.H."/>
            <person name="Johannesson H."/>
        </authorList>
    </citation>
    <scope>NUCLEOTIDE SEQUENCE</scope>
    <source>
        <strain evidence="2">CBS 990.96</strain>
    </source>
</reference>
<proteinExistence type="predicted"/>
<dbReference type="AlphaFoldDB" id="A0AAN7BQ91"/>
<dbReference type="PANTHER" id="PTHR38117">
    <property type="entry name" value="NACHT AND WD40 DOMAIN PROTEIN"/>
    <property type="match status" value="1"/>
</dbReference>
<dbReference type="Pfam" id="PF23155">
    <property type="entry name" value="DUF7053"/>
    <property type="match status" value="1"/>
</dbReference>
<accession>A0AAN7BQ91</accession>
<dbReference type="InterPro" id="IPR055481">
    <property type="entry name" value="DUF7053"/>
</dbReference>
<sequence>MSFLQGTANLVRSSVLPPGTTVPLAHRMLSDHEFIIRCDPVLDKYELLPPVSPPNIPDDIRSRVRTDINPAPAIAYKVTDIVHAIPAGIWDTNVVSTFEFTDIDSGLFVRVKSPMGIIIDTIWEVREAEEEGQLELVENVTVSCSRFLVGMVKNQCESGWKQMHGKLLERLKGDVESGKNSA</sequence>